<name>A0ABR7TL32_9BACT</name>
<evidence type="ECO:0000256" key="6">
    <source>
        <dbReference type="ARBA" id="ARBA00022826"/>
    </source>
</evidence>
<keyword evidence="6" id="KW-0631">Potassium channel</keyword>
<keyword evidence="9" id="KW-0406">Ion transport</keyword>
<evidence type="ECO:0000256" key="10">
    <source>
        <dbReference type="ARBA" id="ARBA00023136"/>
    </source>
</evidence>
<keyword evidence="4" id="KW-0633">Potassium transport</keyword>
<comment type="caution">
    <text evidence="14">The sequence shown here is derived from an EMBL/GenBank/DDBJ whole genome shotgun (WGS) entry which is preliminary data.</text>
</comment>
<proteinExistence type="inferred from homology"/>
<feature type="transmembrane region" description="Helical" evidence="13">
    <location>
        <begin position="171"/>
        <end position="194"/>
    </location>
</feature>
<evidence type="ECO:0000256" key="7">
    <source>
        <dbReference type="ARBA" id="ARBA00022958"/>
    </source>
</evidence>
<comment type="catalytic activity">
    <reaction evidence="12">
        <text>K(+)(in) = K(+)(out)</text>
        <dbReference type="Rhea" id="RHEA:29463"/>
        <dbReference type="ChEBI" id="CHEBI:29103"/>
    </reaction>
</comment>
<dbReference type="EMBL" id="JACVFC010000001">
    <property type="protein sequence ID" value="MBC9931202.1"/>
    <property type="molecule type" value="Genomic_DNA"/>
</dbReference>
<feature type="transmembrane region" description="Helical" evidence="13">
    <location>
        <begin position="118"/>
        <end position="138"/>
    </location>
</feature>
<comment type="similarity">
    <text evidence="2">Belongs to the TMEM175 family.</text>
</comment>
<dbReference type="Pfam" id="PF06736">
    <property type="entry name" value="TMEM175"/>
    <property type="match status" value="1"/>
</dbReference>
<keyword evidence="15" id="KW-1185">Reference proteome</keyword>
<dbReference type="Proteomes" id="UP000659124">
    <property type="component" value="Unassembled WGS sequence"/>
</dbReference>
<keyword evidence="5 13" id="KW-0812">Transmembrane</keyword>
<evidence type="ECO:0000256" key="11">
    <source>
        <dbReference type="ARBA" id="ARBA00023303"/>
    </source>
</evidence>
<evidence type="ECO:0000313" key="14">
    <source>
        <dbReference type="EMBL" id="MBC9931202.1"/>
    </source>
</evidence>
<dbReference type="PANTHER" id="PTHR31462">
    <property type="entry name" value="ENDOSOMAL/LYSOSOMAL POTASSIUM CHANNEL TMEM175"/>
    <property type="match status" value="1"/>
</dbReference>
<keyword evidence="7" id="KW-0630">Potassium</keyword>
<gene>
    <name evidence="14" type="ORF">ICL07_12505</name>
</gene>
<dbReference type="InterPro" id="IPR010617">
    <property type="entry name" value="TMEM175-like"/>
</dbReference>
<dbReference type="PANTHER" id="PTHR31462:SF5">
    <property type="entry name" value="ENDOSOMAL_LYSOSOMAL PROTON CHANNEL TMEM175"/>
    <property type="match status" value="1"/>
</dbReference>
<evidence type="ECO:0000256" key="5">
    <source>
        <dbReference type="ARBA" id="ARBA00022692"/>
    </source>
</evidence>
<organism evidence="14 15">
    <name type="scientific">Chitinophaga qingshengii</name>
    <dbReference type="NCBI Taxonomy" id="1569794"/>
    <lineage>
        <taxon>Bacteria</taxon>
        <taxon>Pseudomonadati</taxon>
        <taxon>Bacteroidota</taxon>
        <taxon>Chitinophagia</taxon>
        <taxon>Chitinophagales</taxon>
        <taxon>Chitinophagaceae</taxon>
        <taxon>Chitinophaga</taxon>
    </lineage>
</organism>
<evidence type="ECO:0000256" key="2">
    <source>
        <dbReference type="ARBA" id="ARBA00006920"/>
    </source>
</evidence>
<dbReference type="RefSeq" id="WP_188088238.1">
    <property type="nucleotide sequence ID" value="NZ_JACVFC010000001.1"/>
</dbReference>
<comment type="subcellular location">
    <subcellularLocation>
        <location evidence="1">Membrane</location>
        <topology evidence="1">Multi-pass membrane protein</topology>
    </subcellularLocation>
</comment>
<feature type="transmembrane region" description="Helical" evidence="13">
    <location>
        <begin position="91"/>
        <end position="112"/>
    </location>
</feature>
<evidence type="ECO:0000313" key="15">
    <source>
        <dbReference type="Proteomes" id="UP000659124"/>
    </source>
</evidence>
<protein>
    <submittedName>
        <fullName evidence="14">DUF1211 domain-containing protein</fullName>
    </submittedName>
</protein>
<feature type="transmembrane region" description="Helical" evidence="13">
    <location>
        <begin position="60"/>
        <end position="84"/>
    </location>
</feature>
<keyword evidence="8 13" id="KW-1133">Transmembrane helix</keyword>
<evidence type="ECO:0000256" key="4">
    <source>
        <dbReference type="ARBA" id="ARBA00022538"/>
    </source>
</evidence>
<evidence type="ECO:0000256" key="1">
    <source>
        <dbReference type="ARBA" id="ARBA00004141"/>
    </source>
</evidence>
<accession>A0ABR7TL32</accession>
<reference evidence="14 15" key="1">
    <citation type="submission" date="2020-09" db="EMBL/GenBank/DDBJ databases">
        <title>Genome sequences of type strains of Chitinophaga qingshengii and Chitinophaga varians.</title>
        <authorList>
            <person name="Kittiwongwattana C."/>
        </authorList>
    </citation>
    <scope>NUCLEOTIDE SEQUENCE [LARGE SCALE GENOMIC DNA]</scope>
    <source>
        <strain evidence="14 15">JCM 30026</strain>
    </source>
</reference>
<keyword evidence="3" id="KW-0813">Transport</keyword>
<evidence type="ECO:0000256" key="13">
    <source>
        <dbReference type="SAM" id="Phobius"/>
    </source>
</evidence>
<keyword evidence="10 13" id="KW-0472">Membrane</keyword>
<keyword evidence="11" id="KW-0407">Ion channel</keyword>
<evidence type="ECO:0000256" key="3">
    <source>
        <dbReference type="ARBA" id="ARBA00022448"/>
    </source>
</evidence>
<evidence type="ECO:0000256" key="12">
    <source>
        <dbReference type="ARBA" id="ARBA00034430"/>
    </source>
</evidence>
<sequence>MKLSYNKIAGKSTSRIEAISDGIFAVAMTLLVLEIKVPAAEGKITEGELAHVFLAQMPRFLVYFLSFMTAGIFWVGQSAQFAYIHKSDRNLNWISLLFLLFVSLLPFSTAFLSDYTNYRFAIFVYWFNILMLGVSLYINWSYAVKHGFVETEEGNEAISGAIKQRIVVAQLLYFAGALLCFINTYLSIGFIILVQLNYAFGIISGRNKR</sequence>
<evidence type="ECO:0000256" key="9">
    <source>
        <dbReference type="ARBA" id="ARBA00023065"/>
    </source>
</evidence>
<evidence type="ECO:0000256" key="8">
    <source>
        <dbReference type="ARBA" id="ARBA00022989"/>
    </source>
</evidence>